<sequence length="325" mass="35744">MAFDSNRQSLDRDVDESMRMFERSQVGPAPEITPVRPARILLALDGSPQDATSIAAAQYLREQVNVETLILDLREFLRSDTADSSADPLVPIDELVKQISGARPIQSTGDEPYERILQATKDHQLDMLIVPSPFGRSFDKIGVDSIGTVLDVLLARCSVPTLVIRRDDQRLDECVGRIALVVGSECDIESRAAAWCFGLAGPSAQVTLNLVLEKEQFENLRSIIQAMDPEGTLSEQQVSDALAKSHHALHGSMLKTATARKLAYRLVPQAGEVAPPNPLNDNVKQLLVMPLEVDDRFGQGFAQDRIRRSPHPVLVVPSHVVDDDE</sequence>
<keyword evidence="2" id="KW-1185">Reference proteome</keyword>
<dbReference type="Proteomes" id="UP000317238">
    <property type="component" value="Unassembled WGS sequence"/>
</dbReference>
<evidence type="ECO:0000313" key="2">
    <source>
        <dbReference type="Proteomes" id="UP000317238"/>
    </source>
</evidence>
<comment type="caution">
    <text evidence="1">The sequence shown here is derived from an EMBL/GenBank/DDBJ whole genome shotgun (WGS) entry which is preliminary data.</text>
</comment>
<protein>
    <submittedName>
        <fullName evidence="1">Universal stress protein family protein</fullName>
    </submittedName>
</protein>
<dbReference type="OrthoDB" id="249888at2"/>
<reference evidence="1 2" key="1">
    <citation type="submission" date="2019-02" db="EMBL/GenBank/DDBJ databases">
        <title>Deep-cultivation of Planctomycetes and their phenomic and genomic characterization uncovers novel biology.</title>
        <authorList>
            <person name="Wiegand S."/>
            <person name="Jogler M."/>
            <person name="Boedeker C."/>
            <person name="Pinto D."/>
            <person name="Vollmers J."/>
            <person name="Rivas-Marin E."/>
            <person name="Kohn T."/>
            <person name="Peeters S.H."/>
            <person name="Heuer A."/>
            <person name="Rast P."/>
            <person name="Oberbeckmann S."/>
            <person name="Bunk B."/>
            <person name="Jeske O."/>
            <person name="Meyerdierks A."/>
            <person name="Storesund J.E."/>
            <person name="Kallscheuer N."/>
            <person name="Luecker S."/>
            <person name="Lage O.M."/>
            <person name="Pohl T."/>
            <person name="Merkel B.J."/>
            <person name="Hornburger P."/>
            <person name="Mueller R.-W."/>
            <person name="Bruemmer F."/>
            <person name="Labrenz M."/>
            <person name="Spormann A.M."/>
            <person name="Op Den Camp H."/>
            <person name="Overmann J."/>
            <person name="Amann R."/>
            <person name="Jetten M.S.M."/>
            <person name="Mascher T."/>
            <person name="Medema M.H."/>
            <person name="Devos D.P."/>
            <person name="Kaster A.-K."/>
            <person name="Ovreas L."/>
            <person name="Rohde M."/>
            <person name="Galperin M.Y."/>
            <person name="Jogler C."/>
        </authorList>
    </citation>
    <scope>NUCLEOTIDE SEQUENCE [LARGE SCALE GENOMIC DNA]</scope>
    <source>
        <strain evidence="1 2">Pan14r</strain>
    </source>
</reference>
<gene>
    <name evidence="1" type="ORF">Pan14r_05300</name>
</gene>
<organism evidence="1 2">
    <name type="scientific">Crateriforma conspicua</name>
    <dbReference type="NCBI Taxonomy" id="2527996"/>
    <lineage>
        <taxon>Bacteria</taxon>
        <taxon>Pseudomonadati</taxon>
        <taxon>Planctomycetota</taxon>
        <taxon>Planctomycetia</taxon>
        <taxon>Planctomycetales</taxon>
        <taxon>Planctomycetaceae</taxon>
        <taxon>Crateriforma</taxon>
    </lineage>
</organism>
<evidence type="ECO:0000313" key="1">
    <source>
        <dbReference type="EMBL" id="TWT68286.1"/>
    </source>
</evidence>
<dbReference type="Gene3D" id="3.40.50.12370">
    <property type="match status" value="1"/>
</dbReference>
<name>A0A5C5XY02_9PLAN</name>
<dbReference type="RefSeq" id="WP_146438240.1">
    <property type="nucleotide sequence ID" value="NZ_SJPL01000001.1"/>
</dbReference>
<accession>A0A5C5XY02</accession>
<dbReference type="AlphaFoldDB" id="A0A5C5XY02"/>
<dbReference type="SUPFAM" id="SSF52402">
    <property type="entry name" value="Adenine nucleotide alpha hydrolases-like"/>
    <property type="match status" value="1"/>
</dbReference>
<dbReference type="EMBL" id="SJPL01000001">
    <property type="protein sequence ID" value="TWT68286.1"/>
    <property type="molecule type" value="Genomic_DNA"/>
</dbReference>
<proteinExistence type="predicted"/>